<feature type="region of interest" description="Disordered" evidence="1">
    <location>
        <begin position="361"/>
        <end position="390"/>
    </location>
</feature>
<evidence type="ECO:0000313" key="3">
    <source>
        <dbReference type="Proteomes" id="UP000494206"/>
    </source>
</evidence>
<feature type="region of interest" description="Disordered" evidence="1">
    <location>
        <begin position="1"/>
        <end position="22"/>
    </location>
</feature>
<dbReference type="EMBL" id="CADEPM010000002">
    <property type="protein sequence ID" value="CAB3400465.1"/>
    <property type="molecule type" value="Genomic_DNA"/>
</dbReference>
<keyword evidence="3" id="KW-1185">Reference proteome</keyword>
<proteinExistence type="predicted"/>
<evidence type="ECO:0000313" key="2">
    <source>
        <dbReference type="EMBL" id="CAB3400465.1"/>
    </source>
</evidence>
<protein>
    <submittedName>
        <fullName evidence="2">Uncharacterized protein</fullName>
    </submittedName>
</protein>
<organism evidence="2 3">
    <name type="scientific">Caenorhabditis bovis</name>
    <dbReference type="NCBI Taxonomy" id="2654633"/>
    <lineage>
        <taxon>Eukaryota</taxon>
        <taxon>Metazoa</taxon>
        <taxon>Ecdysozoa</taxon>
        <taxon>Nematoda</taxon>
        <taxon>Chromadorea</taxon>
        <taxon>Rhabditida</taxon>
        <taxon>Rhabditina</taxon>
        <taxon>Rhabditomorpha</taxon>
        <taxon>Rhabditoidea</taxon>
        <taxon>Rhabditidae</taxon>
        <taxon>Peloderinae</taxon>
        <taxon>Caenorhabditis</taxon>
    </lineage>
</organism>
<reference evidence="2 3" key="1">
    <citation type="submission" date="2020-04" db="EMBL/GenBank/DDBJ databases">
        <authorList>
            <person name="Laetsch R D."/>
            <person name="Stevens L."/>
            <person name="Kumar S."/>
            <person name="Blaxter L. M."/>
        </authorList>
    </citation>
    <scope>NUCLEOTIDE SEQUENCE [LARGE SCALE GENOMIC DNA]</scope>
</reference>
<dbReference type="Proteomes" id="UP000494206">
    <property type="component" value="Unassembled WGS sequence"/>
</dbReference>
<comment type="caution">
    <text evidence="2">The sequence shown here is derived from an EMBL/GenBank/DDBJ whole genome shotgun (WGS) entry which is preliminary data.</text>
</comment>
<name>A0A8S1EKJ0_9PELO</name>
<accession>A0A8S1EKJ0</accession>
<evidence type="ECO:0000256" key="1">
    <source>
        <dbReference type="SAM" id="MobiDB-lite"/>
    </source>
</evidence>
<sequence length="455" mass="52497">MFFQNFPGPRKRNQRVPDDTRNQHYSNRHMLAEQEAFLHSLHDIIARLKNDQLHGRKMLLKKKPNSTRWTEYALKKDGDGYVLNEANKKLRNNYEYQAMVRRLSNPTVLRDKMVDDFIHLIHSKTEYHELFKKSSDQELRDILEEMMEKYASEKFLKSELHERLKTIWSYFEKTVNPLKESRSRLNDLLNEIIDFKTMFPWRPTVIDELEKNRNEMAWNLQYPEFFKSMMKLIKLVFEKTDSHSDAKNNTINVTSPIESSSRNTTDSIKIVVNGTRSSIGPNSQVTAYTTMTYTTAPKNFSTSVKKSTHKPIIFNTTAKASPTTQKLSKKTTKLTTITTKRPISTSGIPTTTIKTTTVNKTANTVQTTKKARSRSSNPEGEKKFPKGQLGNYREYDDAIVGAKLNVTKEKPSTASTTTTTLAPPIKTKTLKSSVPKKLKKIDDSSIMTRKFKNYN</sequence>
<gene>
    <name evidence="2" type="ORF">CBOVIS_LOCUS3402</name>
</gene>
<dbReference type="AlphaFoldDB" id="A0A8S1EKJ0"/>